<dbReference type="CDD" id="cd02968">
    <property type="entry name" value="SCO"/>
    <property type="match status" value="1"/>
</dbReference>
<feature type="transmembrane region" description="Helical" evidence="4">
    <location>
        <begin position="7"/>
        <end position="25"/>
    </location>
</feature>
<keyword evidence="4" id="KW-1133">Transmembrane helix</keyword>
<keyword evidence="3" id="KW-1015">Disulfide bond</keyword>
<dbReference type="InterPro" id="IPR036249">
    <property type="entry name" value="Thioredoxin-like_sf"/>
</dbReference>
<dbReference type="EMBL" id="CP017962">
    <property type="protein sequence ID" value="APC47471.1"/>
    <property type="molecule type" value="Genomic_DNA"/>
</dbReference>
<evidence type="ECO:0000256" key="1">
    <source>
        <dbReference type="ARBA" id="ARBA00010996"/>
    </source>
</evidence>
<dbReference type="PANTHER" id="PTHR12151:SF25">
    <property type="entry name" value="LINALOOL DEHYDRATASE_ISOMERASE DOMAIN-CONTAINING PROTEIN"/>
    <property type="match status" value="1"/>
</dbReference>
<reference evidence="5 6" key="1">
    <citation type="submission" date="2016-11" db="EMBL/GenBank/DDBJ databases">
        <title>Complete genome sequencing of Virgibacillus halodenitrificans PDB-F2.</title>
        <authorList>
            <person name="Sun Z."/>
            <person name="Zhou Y."/>
            <person name="Li H."/>
        </authorList>
    </citation>
    <scope>NUCLEOTIDE SEQUENCE [LARGE SCALE GENOMIC DNA]</scope>
    <source>
        <strain evidence="5 6">PDB-F2</strain>
    </source>
</reference>
<feature type="binding site" evidence="2">
    <location>
        <position position="171"/>
    </location>
    <ligand>
        <name>Cu cation</name>
        <dbReference type="ChEBI" id="CHEBI:23378"/>
    </ligand>
</feature>
<dbReference type="Pfam" id="PF02630">
    <property type="entry name" value="SCO1-SenC"/>
    <property type="match status" value="1"/>
</dbReference>
<proteinExistence type="inferred from homology"/>
<dbReference type="SUPFAM" id="SSF52833">
    <property type="entry name" value="Thioredoxin-like"/>
    <property type="match status" value="1"/>
</dbReference>
<name>A0AAC9NKG1_VIRHA</name>
<evidence type="ECO:0000256" key="2">
    <source>
        <dbReference type="PIRSR" id="PIRSR603782-1"/>
    </source>
</evidence>
<keyword evidence="4" id="KW-0472">Membrane</keyword>
<evidence type="ECO:0000313" key="5">
    <source>
        <dbReference type="EMBL" id="APC47471.1"/>
    </source>
</evidence>
<dbReference type="PANTHER" id="PTHR12151">
    <property type="entry name" value="ELECTRON TRANSPORT PROTIN SCO1/SENC FAMILY MEMBER"/>
    <property type="match status" value="1"/>
</dbReference>
<feature type="binding site" evidence="2">
    <location>
        <position position="85"/>
    </location>
    <ligand>
        <name>Cu cation</name>
        <dbReference type="ChEBI" id="CHEBI:23378"/>
    </ligand>
</feature>
<feature type="binding site" evidence="2">
    <location>
        <position position="81"/>
    </location>
    <ligand>
        <name>Cu cation</name>
        <dbReference type="ChEBI" id="CHEBI:23378"/>
    </ligand>
</feature>
<gene>
    <name evidence="5" type="ORF">BME96_04485</name>
</gene>
<keyword evidence="4" id="KW-0812">Transmembrane</keyword>
<dbReference type="Gene3D" id="3.40.30.10">
    <property type="entry name" value="Glutaredoxin"/>
    <property type="match status" value="1"/>
</dbReference>
<keyword evidence="2" id="KW-0479">Metal-binding</keyword>
<dbReference type="InterPro" id="IPR003782">
    <property type="entry name" value="SCO1/SenC"/>
</dbReference>
<evidence type="ECO:0000256" key="3">
    <source>
        <dbReference type="PIRSR" id="PIRSR603782-2"/>
    </source>
</evidence>
<keyword evidence="2" id="KW-0186">Copper</keyword>
<comment type="similarity">
    <text evidence="1">Belongs to the SCO1/2 family.</text>
</comment>
<dbReference type="AlphaFoldDB" id="A0AAC9NKG1"/>
<accession>A0AAC9NKG1</accession>
<organism evidence="5 6">
    <name type="scientific">Virgibacillus halodenitrificans</name>
    <name type="common">Bacillus halodenitrificans</name>
    <dbReference type="NCBI Taxonomy" id="1482"/>
    <lineage>
        <taxon>Bacteria</taxon>
        <taxon>Bacillati</taxon>
        <taxon>Bacillota</taxon>
        <taxon>Bacilli</taxon>
        <taxon>Bacillales</taxon>
        <taxon>Bacillaceae</taxon>
        <taxon>Virgibacillus</taxon>
    </lineage>
</organism>
<evidence type="ECO:0000256" key="4">
    <source>
        <dbReference type="SAM" id="Phobius"/>
    </source>
</evidence>
<dbReference type="RefSeq" id="WP_071648430.1">
    <property type="nucleotide sequence ID" value="NZ_CP017962.1"/>
</dbReference>
<dbReference type="GO" id="GO:0046872">
    <property type="term" value="F:metal ion binding"/>
    <property type="evidence" value="ECO:0007669"/>
    <property type="project" value="UniProtKB-KW"/>
</dbReference>
<sequence length="210" mass="23796">MIKNKQNLIAIFLVILFGISLFYVGTDGFKAYTAETARTNKLMEEKPKLPLVTLEDSNKRTYSFSEFEGKYVLMTFIYTSCTDVCLQLEVNAAEVYNSIPQKYIGEDIVFLSISFDPATDTPDQLDKYRSYFKSDGETWRMARIPNQKELDTVLEELGVIVIPDGNGNFTHNSAFYLAGPDGKLLEVMDYKKTEEAAKKVTDILDNEVEG</sequence>
<evidence type="ECO:0000313" key="6">
    <source>
        <dbReference type="Proteomes" id="UP000182945"/>
    </source>
</evidence>
<dbReference type="KEGG" id="vhl:BME96_04485"/>
<dbReference type="Proteomes" id="UP000182945">
    <property type="component" value="Chromosome"/>
</dbReference>
<feature type="disulfide bond" description="Redox-active" evidence="3">
    <location>
        <begin position="81"/>
        <end position="85"/>
    </location>
</feature>
<dbReference type="GeneID" id="71513642"/>
<protein>
    <submittedName>
        <fullName evidence="5">SCO family protein</fullName>
    </submittedName>
</protein>